<keyword evidence="9" id="KW-1185">Reference proteome</keyword>
<dbReference type="AlphaFoldDB" id="B8I5A3"/>
<evidence type="ECO:0000313" key="8">
    <source>
        <dbReference type="EMBL" id="ACL74683.1"/>
    </source>
</evidence>
<dbReference type="KEGG" id="cce:Ccel_0296"/>
<feature type="transmembrane region" description="Helical" evidence="6">
    <location>
        <begin position="126"/>
        <end position="148"/>
    </location>
</feature>
<keyword evidence="2" id="KW-1003">Cell membrane</keyword>
<evidence type="ECO:0000256" key="5">
    <source>
        <dbReference type="ARBA" id="ARBA00023136"/>
    </source>
</evidence>
<dbReference type="HOGENOM" id="CLU_081003_0_0_9"/>
<accession>B8I5A3</accession>
<evidence type="ECO:0000256" key="4">
    <source>
        <dbReference type="ARBA" id="ARBA00022989"/>
    </source>
</evidence>
<dbReference type="EMBL" id="CP001348">
    <property type="protein sequence ID" value="ACL74683.1"/>
    <property type="molecule type" value="Genomic_DNA"/>
</dbReference>
<dbReference type="STRING" id="394503.Ccel_0296"/>
<keyword evidence="5 6" id="KW-0472">Membrane</keyword>
<dbReference type="InterPro" id="IPR013525">
    <property type="entry name" value="ABC2_TM"/>
</dbReference>
<evidence type="ECO:0000256" key="6">
    <source>
        <dbReference type="SAM" id="Phobius"/>
    </source>
</evidence>
<dbReference type="Pfam" id="PF12698">
    <property type="entry name" value="ABC2_membrane_3"/>
    <property type="match status" value="1"/>
</dbReference>
<feature type="transmembrane region" description="Helical" evidence="6">
    <location>
        <begin position="47"/>
        <end position="68"/>
    </location>
</feature>
<gene>
    <name evidence="8" type="ordered locus">Ccel_0296</name>
</gene>
<feature type="transmembrane region" description="Helical" evidence="6">
    <location>
        <begin position="198"/>
        <end position="223"/>
    </location>
</feature>
<evidence type="ECO:0000313" key="9">
    <source>
        <dbReference type="Proteomes" id="UP000001349"/>
    </source>
</evidence>
<dbReference type="InterPro" id="IPR051449">
    <property type="entry name" value="ABC-2_transporter_component"/>
</dbReference>
<feature type="domain" description="ABC-2 type transporter transmembrane" evidence="7">
    <location>
        <begin position="45"/>
        <end position="193"/>
    </location>
</feature>
<proteinExistence type="predicted"/>
<feature type="transmembrane region" description="Helical" evidence="6">
    <location>
        <begin position="89"/>
        <end position="114"/>
    </location>
</feature>
<comment type="subcellular location">
    <subcellularLocation>
        <location evidence="1">Cell membrane</location>
        <topology evidence="1">Multi-pass membrane protein</topology>
    </subcellularLocation>
</comment>
<name>B8I5A3_RUMCH</name>
<sequence length="234" mass="25832" precursor="true">MFSIFKKEFKSYFTSATAYVIMGMFVLVSSILFYINLVSQTADFNFNLSYMSIILIIIIPILTMKILADERKSGTEVMLITSPTSLTNIVVGKYLAAFCVFLIMTAITFIYPIILAVLGEPAMSEIIGGYIGFILLGASFLAFGLFASSLTESQIIAAIVSVVGLVLMWLLQGIAPALGGVTAKVLNWFSLFSRTEDFYAGILSLSPIVYYLSFSAIFVFITIRVIEKRRWSKG</sequence>
<protein>
    <submittedName>
        <fullName evidence="8">ABC-2 type transporter</fullName>
    </submittedName>
</protein>
<keyword evidence="3 6" id="KW-0812">Transmembrane</keyword>
<evidence type="ECO:0000256" key="1">
    <source>
        <dbReference type="ARBA" id="ARBA00004651"/>
    </source>
</evidence>
<dbReference type="PANTHER" id="PTHR30294:SF29">
    <property type="entry name" value="MULTIDRUG ABC TRANSPORTER PERMEASE YBHS-RELATED"/>
    <property type="match status" value="1"/>
</dbReference>
<evidence type="ECO:0000256" key="3">
    <source>
        <dbReference type="ARBA" id="ARBA00022692"/>
    </source>
</evidence>
<dbReference type="PANTHER" id="PTHR30294">
    <property type="entry name" value="MEMBRANE COMPONENT OF ABC TRANSPORTER YHHJ-RELATED"/>
    <property type="match status" value="1"/>
</dbReference>
<reference evidence="8 9" key="1">
    <citation type="submission" date="2009-01" db="EMBL/GenBank/DDBJ databases">
        <title>Complete sequence of Clostridium cellulolyticum H10.</title>
        <authorList>
            <consortium name="US DOE Joint Genome Institute"/>
            <person name="Lucas S."/>
            <person name="Copeland A."/>
            <person name="Lapidus A."/>
            <person name="Glavina del Rio T."/>
            <person name="Dalin E."/>
            <person name="Tice H."/>
            <person name="Bruce D."/>
            <person name="Goodwin L."/>
            <person name="Pitluck S."/>
            <person name="Chertkov O."/>
            <person name="Saunders E."/>
            <person name="Brettin T."/>
            <person name="Detter J.C."/>
            <person name="Han C."/>
            <person name="Larimer F."/>
            <person name="Land M."/>
            <person name="Hauser L."/>
            <person name="Kyrpides N."/>
            <person name="Ivanova N."/>
            <person name="Zhou J."/>
            <person name="Richardson P."/>
        </authorList>
    </citation>
    <scope>NUCLEOTIDE SEQUENCE [LARGE SCALE GENOMIC DNA]</scope>
    <source>
        <strain evidence="9">ATCC 35319 / DSM 5812 / JCM 6584 / H10</strain>
    </source>
</reference>
<dbReference type="GO" id="GO:0140359">
    <property type="term" value="F:ABC-type transporter activity"/>
    <property type="evidence" value="ECO:0007669"/>
    <property type="project" value="InterPro"/>
</dbReference>
<evidence type="ECO:0000259" key="7">
    <source>
        <dbReference type="Pfam" id="PF12698"/>
    </source>
</evidence>
<keyword evidence="4 6" id="KW-1133">Transmembrane helix</keyword>
<evidence type="ECO:0000256" key="2">
    <source>
        <dbReference type="ARBA" id="ARBA00022475"/>
    </source>
</evidence>
<dbReference type="eggNOG" id="COG1277">
    <property type="taxonomic scope" value="Bacteria"/>
</dbReference>
<dbReference type="RefSeq" id="WP_012634748.1">
    <property type="nucleotide sequence ID" value="NC_011898.1"/>
</dbReference>
<organism evidence="8 9">
    <name type="scientific">Ruminiclostridium cellulolyticum (strain ATCC 35319 / DSM 5812 / JCM 6584 / H10)</name>
    <name type="common">Clostridium cellulolyticum</name>
    <dbReference type="NCBI Taxonomy" id="394503"/>
    <lineage>
        <taxon>Bacteria</taxon>
        <taxon>Bacillati</taxon>
        <taxon>Bacillota</taxon>
        <taxon>Clostridia</taxon>
        <taxon>Eubacteriales</taxon>
        <taxon>Oscillospiraceae</taxon>
        <taxon>Ruminiclostridium</taxon>
    </lineage>
</organism>
<feature type="transmembrane region" description="Helical" evidence="6">
    <location>
        <begin position="12"/>
        <end position="35"/>
    </location>
</feature>
<dbReference type="GO" id="GO:0005886">
    <property type="term" value="C:plasma membrane"/>
    <property type="evidence" value="ECO:0007669"/>
    <property type="project" value="UniProtKB-SubCell"/>
</dbReference>
<dbReference type="Proteomes" id="UP000001349">
    <property type="component" value="Chromosome"/>
</dbReference>
<dbReference type="OrthoDB" id="9794512at2"/>
<feature type="transmembrane region" description="Helical" evidence="6">
    <location>
        <begin position="155"/>
        <end position="178"/>
    </location>
</feature>